<proteinExistence type="predicted"/>
<sequence length="162" mass="17127">MTSPRRVVIGADTHLDTIHVAAITDTGGLLGDAEFLTNPSGYWAAICWARSFGEVVAVGVEGTSSYGAGLTQALQINDIHVVEVNRPDRSARRRQGKSDPLDAYSAARAVLAGHGLAVPKDPHTGALKALLIARRGAIKARTAAIQQIKDLLVTAPADLRER</sequence>
<feature type="domain" description="Transposase IS110-like N-terminal" evidence="1">
    <location>
        <begin position="9"/>
        <end position="153"/>
    </location>
</feature>
<evidence type="ECO:0000313" key="2">
    <source>
        <dbReference type="EMBL" id="BBZ19420.1"/>
    </source>
</evidence>
<dbReference type="PANTHER" id="PTHR33055:SF16">
    <property type="entry name" value="TRANSPOSASE FOR INSERTION SEQUENCE ELEMENT IS1547"/>
    <property type="match status" value="1"/>
</dbReference>
<evidence type="ECO:0000259" key="1">
    <source>
        <dbReference type="Pfam" id="PF01548"/>
    </source>
</evidence>
<dbReference type="Pfam" id="PF01548">
    <property type="entry name" value="DEDD_Tnp_IS110"/>
    <property type="match status" value="1"/>
</dbReference>
<name>A0A7I7WQQ2_MYCGU</name>
<dbReference type="GO" id="GO:0003677">
    <property type="term" value="F:DNA binding"/>
    <property type="evidence" value="ECO:0007669"/>
    <property type="project" value="InterPro"/>
</dbReference>
<dbReference type="InterPro" id="IPR002525">
    <property type="entry name" value="Transp_IS110-like_N"/>
</dbReference>
<dbReference type="AlphaFoldDB" id="A0A7I7WQQ2"/>
<dbReference type="Proteomes" id="UP000466187">
    <property type="component" value="Chromosome"/>
</dbReference>
<organism evidence="2 3">
    <name type="scientific">Mycolicibacterium gadium</name>
    <name type="common">Mycobacterium gadium</name>
    <dbReference type="NCBI Taxonomy" id="1794"/>
    <lineage>
        <taxon>Bacteria</taxon>
        <taxon>Bacillati</taxon>
        <taxon>Actinomycetota</taxon>
        <taxon>Actinomycetes</taxon>
        <taxon>Mycobacteriales</taxon>
        <taxon>Mycobacteriaceae</taxon>
        <taxon>Mycolicibacterium</taxon>
    </lineage>
</organism>
<protein>
    <recommendedName>
        <fullName evidence="1">Transposase IS110-like N-terminal domain-containing protein</fullName>
    </recommendedName>
</protein>
<evidence type="ECO:0000313" key="3">
    <source>
        <dbReference type="Proteomes" id="UP000466187"/>
    </source>
</evidence>
<dbReference type="PANTHER" id="PTHR33055">
    <property type="entry name" value="TRANSPOSASE FOR INSERTION SEQUENCE ELEMENT IS1111A"/>
    <property type="match status" value="1"/>
</dbReference>
<dbReference type="KEGG" id="mgad:MGAD_37550"/>
<dbReference type="RefSeq" id="WP_235690101.1">
    <property type="nucleotide sequence ID" value="NZ_AP022608.1"/>
</dbReference>
<accession>A0A7I7WQQ2</accession>
<reference evidence="2 3" key="1">
    <citation type="journal article" date="2019" name="Emerg. Microbes Infect.">
        <title>Comprehensive subspecies identification of 175 nontuberculous mycobacteria species based on 7547 genomic profiles.</title>
        <authorList>
            <person name="Matsumoto Y."/>
            <person name="Kinjo T."/>
            <person name="Motooka D."/>
            <person name="Nabeya D."/>
            <person name="Jung N."/>
            <person name="Uechi K."/>
            <person name="Horii T."/>
            <person name="Iida T."/>
            <person name="Fujita J."/>
            <person name="Nakamura S."/>
        </authorList>
    </citation>
    <scope>NUCLEOTIDE SEQUENCE [LARGE SCALE GENOMIC DNA]</scope>
    <source>
        <strain evidence="2 3">JCM 12688</strain>
    </source>
</reference>
<dbReference type="InterPro" id="IPR047650">
    <property type="entry name" value="Transpos_IS110"/>
</dbReference>
<dbReference type="EMBL" id="AP022608">
    <property type="protein sequence ID" value="BBZ19420.1"/>
    <property type="molecule type" value="Genomic_DNA"/>
</dbReference>
<dbReference type="GO" id="GO:0004803">
    <property type="term" value="F:transposase activity"/>
    <property type="evidence" value="ECO:0007669"/>
    <property type="project" value="InterPro"/>
</dbReference>
<dbReference type="GO" id="GO:0006313">
    <property type="term" value="P:DNA transposition"/>
    <property type="evidence" value="ECO:0007669"/>
    <property type="project" value="InterPro"/>
</dbReference>
<gene>
    <name evidence="2" type="ORF">MGAD_37550</name>
</gene>